<dbReference type="OrthoDB" id="2012753at2759"/>
<gene>
    <name evidence="2" type="ORF">GIB67_029141</name>
    <name evidence="3" type="ORF">GIB67_042373</name>
</gene>
<dbReference type="AlphaFoldDB" id="A0A7J7N3K5"/>
<feature type="region of interest" description="Disordered" evidence="1">
    <location>
        <begin position="177"/>
        <end position="199"/>
    </location>
</feature>
<keyword evidence="4" id="KW-1185">Reference proteome</keyword>
<dbReference type="PANTHER" id="PTHR37250">
    <property type="entry name" value="OS05G0496000 PROTEIN"/>
    <property type="match status" value="1"/>
</dbReference>
<dbReference type="EMBL" id="JACGCM010000314">
    <property type="protein sequence ID" value="KAF6173790.1"/>
    <property type="molecule type" value="Genomic_DNA"/>
</dbReference>
<sequence length="199" mass="22478">MPFGSKNVPGWEYGVFKYPYNRSTGVLCGYKALEGISRLKQHCSVGYPKVARCPTRYTEDTNLLVEEKKNKRKTNLKEMKLIDMNEEHISGKEIFNRQEMDVKNVPRQNPDTLDEDVELKKVGSDTYGDVNMEAIIKSEDVVRAGGFGARDDLSSLLPVAIDSTDFEASLRDARDYEEPQGKINRPGLGWTGAKESKEH</sequence>
<protein>
    <submittedName>
        <fullName evidence="2">Uncharacterized protein</fullName>
    </submittedName>
</protein>
<dbReference type="PANTHER" id="PTHR37250:SF1">
    <property type="entry name" value="OS05G0496000 PROTEIN"/>
    <property type="match status" value="1"/>
</dbReference>
<reference evidence="2 4" key="1">
    <citation type="journal article" date="2020" name="IScience">
        <title>Genome Sequencing of the Endangered Kingdonia uniflora (Circaeasteraceae, Ranunculales) Reveals Potential Mechanisms of Evolutionary Specialization.</title>
        <authorList>
            <person name="Sun Y."/>
            <person name="Deng T."/>
            <person name="Zhang A."/>
            <person name="Moore M.J."/>
            <person name="Landis J.B."/>
            <person name="Lin N."/>
            <person name="Zhang H."/>
            <person name="Zhang X."/>
            <person name="Huang J."/>
            <person name="Zhang X."/>
            <person name="Sun H."/>
            <person name="Wang H."/>
        </authorList>
    </citation>
    <scope>NUCLEOTIDE SEQUENCE [LARGE SCALE GENOMIC DNA]</scope>
    <source>
        <strain evidence="2">TB1705</strain>
        <tissue evidence="2">Leaf</tissue>
    </source>
</reference>
<dbReference type="Proteomes" id="UP000541444">
    <property type="component" value="Unassembled WGS sequence"/>
</dbReference>
<dbReference type="EMBL" id="JACGCM010001110">
    <property type="protein sequence ID" value="KAF6161697.1"/>
    <property type="molecule type" value="Genomic_DNA"/>
</dbReference>
<evidence type="ECO:0000313" key="4">
    <source>
        <dbReference type="Proteomes" id="UP000541444"/>
    </source>
</evidence>
<comment type="caution">
    <text evidence="2">The sequence shown here is derived from an EMBL/GenBank/DDBJ whole genome shotgun (WGS) entry which is preliminary data.</text>
</comment>
<name>A0A7J7N3K5_9MAGN</name>
<evidence type="ECO:0000313" key="3">
    <source>
        <dbReference type="EMBL" id="KAF6173790.1"/>
    </source>
</evidence>
<proteinExistence type="predicted"/>
<accession>A0A7J7N3K5</accession>
<evidence type="ECO:0000313" key="2">
    <source>
        <dbReference type="EMBL" id="KAF6161697.1"/>
    </source>
</evidence>
<organism evidence="2 4">
    <name type="scientific">Kingdonia uniflora</name>
    <dbReference type="NCBI Taxonomy" id="39325"/>
    <lineage>
        <taxon>Eukaryota</taxon>
        <taxon>Viridiplantae</taxon>
        <taxon>Streptophyta</taxon>
        <taxon>Embryophyta</taxon>
        <taxon>Tracheophyta</taxon>
        <taxon>Spermatophyta</taxon>
        <taxon>Magnoliopsida</taxon>
        <taxon>Ranunculales</taxon>
        <taxon>Circaeasteraceae</taxon>
        <taxon>Kingdonia</taxon>
    </lineage>
</organism>
<evidence type="ECO:0000256" key="1">
    <source>
        <dbReference type="SAM" id="MobiDB-lite"/>
    </source>
</evidence>